<sequence>MILHTLVLADDEENQLEMLPKDGRVVFAPLYSKVEYETLLPGNYKYIYVGMHKKEIVDGDCSTPLFDCQITKRKDRVHHLKLSATMNYGLTRVTLTNTTAIPIVILFYADHFWPEINSYTFQYIYKLPLVTNAKKGDLVTLNFYILHMSITGYAEFDVLATSRGETIYNSKQGEILDGYPHILNIQTQHFLFHSIISMTVEQNYSIDYYSVKYNDEYNTHVIVWGKDTDLPTFNVMENLVSLLPLSDIIGQFLGSAGYNNLYGSITIISK</sequence>
<evidence type="ECO:0000313" key="2">
    <source>
        <dbReference type="Proteomes" id="UP000278807"/>
    </source>
</evidence>
<accession>A0A0R3T1I2</accession>
<dbReference type="EMBL" id="UZAE01000227">
    <property type="protein sequence ID" value="VDN96591.1"/>
    <property type="molecule type" value="Genomic_DNA"/>
</dbReference>
<proteinExistence type="predicted"/>
<name>A0A0R3T1I2_RODNA</name>
<dbReference type="Proteomes" id="UP000278807">
    <property type="component" value="Unassembled WGS sequence"/>
</dbReference>
<reference evidence="1 2" key="2">
    <citation type="submission" date="2018-11" db="EMBL/GenBank/DDBJ databases">
        <authorList>
            <consortium name="Pathogen Informatics"/>
        </authorList>
    </citation>
    <scope>NUCLEOTIDE SEQUENCE [LARGE SCALE GENOMIC DNA]</scope>
</reference>
<dbReference type="WBParaSite" id="HNAJ_0000073201-mRNA-1">
    <property type="protein sequence ID" value="HNAJ_0000073201-mRNA-1"/>
    <property type="gene ID" value="HNAJ_0000073201"/>
</dbReference>
<gene>
    <name evidence="1" type="ORF">HNAJ_LOCUS732</name>
</gene>
<reference evidence="3" key="1">
    <citation type="submission" date="2017-02" db="UniProtKB">
        <authorList>
            <consortium name="WormBaseParasite"/>
        </authorList>
    </citation>
    <scope>IDENTIFICATION</scope>
</reference>
<organism evidence="3">
    <name type="scientific">Rodentolepis nana</name>
    <name type="common">Dwarf tapeworm</name>
    <name type="synonym">Hymenolepis nana</name>
    <dbReference type="NCBI Taxonomy" id="102285"/>
    <lineage>
        <taxon>Eukaryota</taxon>
        <taxon>Metazoa</taxon>
        <taxon>Spiralia</taxon>
        <taxon>Lophotrochozoa</taxon>
        <taxon>Platyhelminthes</taxon>
        <taxon>Cestoda</taxon>
        <taxon>Eucestoda</taxon>
        <taxon>Cyclophyllidea</taxon>
        <taxon>Hymenolepididae</taxon>
        <taxon>Rodentolepis</taxon>
    </lineage>
</organism>
<protein>
    <submittedName>
        <fullName evidence="3">IgGFc_binding domain-containing protein</fullName>
    </submittedName>
</protein>
<evidence type="ECO:0000313" key="3">
    <source>
        <dbReference type="WBParaSite" id="HNAJ_0000073201-mRNA-1"/>
    </source>
</evidence>
<dbReference type="OrthoDB" id="6268680at2759"/>
<dbReference type="AlphaFoldDB" id="A0A0R3T1I2"/>
<keyword evidence="2" id="KW-1185">Reference proteome</keyword>
<evidence type="ECO:0000313" key="1">
    <source>
        <dbReference type="EMBL" id="VDN96591.1"/>
    </source>
</evidence>